<dbReference type="PANTHER" id="PTHR30471:SF3">
    <property type="entry name" value="UPF0758 PROTEIN YEES-RELATED"/>
    <property type="match status" value="1"/>
</dbReference>
<keyword evidence="7" id="KW-0614">Plasmid</keyword>
<geneLocation type="plasmid" evidence="7 8">
    <name>pPAES01</name>
</geneLocation>
<dbReference type="Gene3D" id="3.40.140.10">
    <property type="entry name" value="Cytidine Deaminase, domain 2"/>
    <property type="match status" value="1"/>
</dbReference>
<evidence type="ECO:0000256" key="1">
    <source>
        <dbReference type="ARBA" id="ARBA00022670"/>
    </source>
</evidence>
<evidence type="ECO:0000313" key="8">
    <source>
        <dbReference type="Proteomes" id="UP000002725"/>
    </source>
</evidence>
<evidence type="ECO:0000259" key="6">
    <source>
        <dbReference type="PROSITE" id="PS50249"/>
    </source>
</evidence>
<dbReference type="PROSITE" id="PS50249">
    <property type="entry name" value="MPN"/>
    <property type="match status" value="1"/>
</dbReference>
<dbReference type="EMBL" id="CP001109">
    <property type="protein sequence ID" value="ACF47365.1"/>
    <property type="molecule type" value="Genomic_DNA"/>
</dbReference>
<dbReference type="InterPro" id="IPR037518">
    <property type="entry name" value="MPN"/>
</dbReference>
<evidence type="ECO:0000256" key="5">
    <source>
        <dbReference type="ARBA" id="ARBA00023049"/>
    </source>
</evidence>
<keyword evidence="1" id="KW-0645">Protease</keyword>
<dbReference type="GO" id="GO:0006508">
    <property type="term" value="P:proteolysis"/>
    <property type="evidence" value="ECO:0007669"/>
    <property type="project" value="UniProtKB-KW"/>
</dbReference>
<dbReference type="PANTHER" id="PTHR30471">
    <property type="entry name" value="DNA REPAIR PROTEIN RADC"/>
    <property type="match status" value="1"/>
</dbReference>
<dbReference type="KEGG" id="paa:Paes_2374"/>
<dbReference type="GO" id="GO:0046872">
    <property type="term" value="F:metal ion binding"/>
    <property type="evidence" value="ECO:0007669"/>
    <property type="project" value="UniProtKB-KW"/>
</dbReference>
<dbReference type="CDD" id="cd08071">
    <property type="entry name" value="MPN_DUF2466"/>
    <property type="match status" value="1"/>
</dbReference>
<proteinExistence type="predicted"/>
<keyword evidence="2" id="KW-0479">Metal-binding</keyword>
<dbReference type="InterPro" id="IPR025657">
    <property type="entry name" value="RadC_JAB"/>
</dbReference>
<dbReference type="HOGENOM" id="CLU_073529_3_0_10"/>
<feature type="domain" description="MPN" evidence="6">
    <location>
        <begin position="42"/>
        <end position="165"/>
    </location>
</feature>
<evidence type="ECO:0000256" key="3">
    <source>
        <dbReference type="ARBA" id="ARBA00022801"/>
    </source>
</evidence>
<dbReference type="AlphaFoldDB" id="B4S9N8"/>
<evidence type="ECO:0000256" key="4">
    <source>
        <dbReference type="ARBA" id="ARBA00022833"/>
    </source>
</evidence>
<dbReference type="RefSeq" id="WP_012509570.1">
    <property type="nucleotide sequence ID" value="NC_011061.1"/>
</dbReference>
<keyword evidence="3" id="KW-0378">Hydrolase</keyword>
<organism evidence="7 8">
    <name type="scientific">Prosthecochloris aestuarii (strain DSM 271 / SK 413)</name>
    <dbReference type="NCBI Taxonomy" id="290512"/>
    <lineage>
        <taxon>Bacteria</taxon>
        <taxon>Pseudomonadati</taxon>
        <taxon>Chlorobiota</taxon>
        <taxon>Chlorobiia</taxon>
        <taxon>Chlorobiales</taxon>
        <taxon>Chlorobiaceae</taxon>
        <taxon>Prosthecochloris</taxon>
    </lineage>
</organism>
<evidence type="ECO:0000256" key="2">
    <source>
        <dbReference type="ARBA" id="ARBA00022723"/>
    </source>
</evidence>
<name>B4S9N8_PROA2</name>
<keyword evidence="8" id="KW-1185">Reference proteome</keyword>
<dbReference type="InterPro" id="IPR020891">
    <property type="entry name" value="UPF0758_CS"/>
</dbReference>
<dbReference type="Pfam" id="PF04002">
    <property type="entry name" value="RadC"/>
    <property type="match status" value="1"/>
</dbReference>
<dbReference type="NCBIfam" id="TIGR00608">
    <property type="entry name" value="radc"/>
    <property type="match status" value="1"/>
</dbReference>
<evidence type="ECO:0000313" key="7">
    <source>
        <dbReference type="EMBL" id="ACF47365.1"/>
    </source>
</evidence>
<reference evidence="7" key="1">
    <citation type="submission" date="2008-06" db="EMBL/GenBank/DDBJ databases">
        <title>Complete sequence of plasmid of Prosthecochloris aestuarii DSM 271.</title>
        <authorList>
            <consortium name="US DOE Joint Genome Institute"/>
            <person name="Lucas S."/>
            <person name="Copeland A."/>
            <person name="Lapidus A."/>
            <person name="Glavina del Rio T."/>
            <person name="Dalin E."/>
            <person name="Tice H."/>
            <person name="Bruce D."/>
            <person name="Goodwin L."/>
            <person name="Pitluck S."/>
            <person name="Schmutz J."/>
            <person name="Larimer F."/>
            <person name="Land M."/>
            <person name="Hauser L."/>
            <person name="Kyrpides N."/>
            <person name="Anderson I."/>
            <person name="Liu Z."/>
            <person name="Li T."/>
            <person name="Zhao F."/>
            <person name="Overmann J."/>
            <person name="Bryant D.A."/>
            <person name="Richardson P."/>
        </authorList>
    </citation>
    <scope>NUCLEOTIDE SEQUENCE [LARGE SCALE GENOMIC DNA]</scope>
    <source>
        <strain evidence="7">DSM 271</strain>
        <plasmid evidence="7">pPAES01</plasmid>
    </source>
</reference>
<dbReference type="eggNOG" id="COG2003">
    <property type="taxonomic scope" value="Bacteria"/>
</dbReference>
<dbReference type="GO" id="GO:0008237">
    <property type="term" value="F:metallopeptidase activity"/>
    <property type="evidence" value="ECO:0007669"/>
    <property type="project" value="UniProtKB-KW"/>
</dbReference>
<keyword evidence="5" id="KW-0482">Metalloprotease</keyword>
<accession>B4S9N8</accession>
<sequence>MNNNLSLPLFNQNAERSETTASVPLYSVRLVRESSITFIHPAITRCDIAYDFFCKIGLQDKASEEFYALYLDTKNKIIGLEMISRGTLNASLVHPREVFKGAFLANANSIMLAHNHPSGNTEPSSADKLVTSRLVKAGKLLDLQVLDHIIVGDKGYYSFRESGLI</sequence>
<keyword evidence="4" id="KW-0862">Zinc</keyword>
<protein>
    <submittedName>
        <fullName evidence="7">DNA repair protein RadC</fullName>
    </submittedName>
</protein>
<dbReference type="Proteomes" id="UP000002725">
    <property type="component" value="Plasmid pPAES01"/>
</dbReference>
<gene>
    <name evidence="7" type="ordered locus">Paes_2374</name>
</gene>
<dbReference type="PROSITE" id="PS01302">
    <property type="entry name" value="UPF0758"/>
    <property type="match status" value="1"/>
</dbReference>
<dbReference type="InterPro" id="IPR001405">
    <property type="entry name" value="UPF0758"/>
</dbReference>